<sequence length="753" mass="84317">MDPYNNNRRPNMANNNSRLMNMLQQNNSNPQQMQPPPQYNPNTLRRPQMHPPLNQQVSPRAMYSNRQPQAVFPQVAGGSAQFQGGPPQQSTFLMSMLSNPGDSSAQQQRVPPQLQQNVNQQLPQYNQQQPQSAFATAMRRNSANATASNNRLISPTGTPQISPSSSGNFNHDTNNLNNNGLNEMLYPNLSQRLLNQQPSQQPSQSQRLPVNQPNNPNQQQISPNNNPVFPNRSQGNPMGNANPNTSGIYSQNLLRRLSNQPEQQLQQQPPQLHQLPAAQSSAVSSNRNSSKLMGMLRHNSQDTQGQNQQQTNTTPPSNEGRQSKEPPNLTPTAPYPSSSKLDGGGTNHESLINNKPKDLTLDPLADITDNLINSPMSVGSSMSDGSLGDIRRLATLSLSINSPPVPPFATDKLPTPISPLPPVNSNPSNSQTVDTKPPEENALDPFHLDEDMSKASFIDAFLKGMMTDLRTSFSSDDKNDVAVPDGEYGDVDIDLLDENVLMNMIEAEDKELARLEEECNPFKRSLSQPDALNQRSKTPPMNSPPSRARKPPKNNTRVMRMKSDSSDRRLSNHPYKPSLNLLTETEKPVLRRCHTVGGEKPSFKQMYFENKGYFKFRSYFRDLVRRNYQAGDLSSTQFKQKSSRLFLNMLTKHYEWVTESVQAAVQNDKDINMKNFTKRKITILNDVPPEHIHQFSEVPSDQPFTYSSFDVSGKTKPSDKLMEYLQVSKETAARQPAKQRKKSKASEIKKETN</sequence>
<feature type="compositionally biased region" description="Low complexity" evidence="1">
    <location>
        <begin position="195"/>
        <end position="227"/>
    </location>
</feature>
<accession>A0A7M5TVU0</accession>
<feature type="compositionally biased region" description="Polar residues" evidence="1">
    <location>
        <begin position="525"/>
        <end position="540"/>
    </location>
</feature>
<feature type="compositionally biased region" description="Low complexity" evidence="1">
    <location>
        <begin position="125"/>
        <end position="151"/>
    </location>
</feature>
<feature type="compositionally biased region" description="Low complexity" evidence="1">
    <location>
        <begin position="260"/>
        <end position="290"/>
    </location>
</feature>
<dbReference type="RefSeq" id="XP_066929843.1">
    <property type="nucleotide sequence ID" value="XM_067073742.1"/>
</dbReference>
<keyword evidence="3" id="KW-1185">Reference proteome</keyword>
<feature type="compositionally biased region" description="Polar residues" evidence="1">
    <location>
        <begin position="152"/>
        <end position="167"/>
    </location>
</feature>
<proteinExistence type="predicted"/>
<feature type="region of interest" description="Disordered" evidence="1">
    <location>
        <begin position="76"/>
        <end position="112"/>
    </location>
</feature>
<evidence type="ECO:0000313" key="2">
    <source>
        <dbReference type="EnsemblMetazoa" id="CLYHEMP002678.1"/>
    </source>
</evidence>
<reference evidence="2" key="1">
    <citation type="submission" date="2021-01" db="UniProtKB">
        <authorList>
            <consortium name="EnsemblMetazoa"/>
        </authorList>
    </citation>
    <scope>IDENTIFICATION</scope>
</reference>
<dbReference type="Proteomes" id="UP000594262">
    <property type="component" value="Unplaced"/>
</dbReference>
<feature type="compositionally biased region" description="Low complexity" evidence="1">
    <location>
        <begin position="301"/>
        <end position="318"/>
    </location>
</feature>
<dbReference type="OrthoDB" id="10683253at2759"/>
<feature type="region of interest" description="Disordered" evidence="1">
    <location>
        <begin position="26"/>
        <end position="56"/>
    </location>
</feature>
<feature type="compositionally biased region" description="Basic and acidic residues" evidence="1">
    <location>
        <begin position="561"/>
        <end position="570"/>
    </location>
</feature>
<evidence type="ECO:0000256" key="1">
    <source>
        <dbReference type="SAM" id="MobiDB-lite"/>
    </source>
</evidence>
<feature type="region of interest" description="Disordered" evidence="1">
    <location>
        <begin position="521"/>
        <end position="578"/>
    </location>
</feature>
<evidence type="ECO:0000313" key="3">
    <source>
        <dbReference type="Proteomes" id="UP000594262"/>
    </source>
</evidence>
<feature type="region of interest" description="Disordered" evidence="1">
    <location>
        <begin position="125"/>
        <end position="183"/>
    </location>
</feature>
<feature type="compositionally biased region" description="Low complexity" evidence="1">
    <location>
        <begin position="168"/>
        <end position="183"/>
    </location>
</feature>
<feature type="region of interest" description="Disordered" evidence="1">
    <location>
        <begin position="260"/>
        <end position="359"/>
    </location>
</feature>
<dbReference type="EnsemblMetazoa" id="CLYHEMT002678.1">
    <property type="protein sequence ID" value="CLYHEMP002678.1"/>
    <property type="gene ID" value="CLYHEMG002678"/>
</dbReference>
<organism evidence="2 3">
    <name type="scientific">Clytia hemisphaerica</name>
    <dbReference type="NCBI Taxonomy" id="252671"/>
    <lineage>
        <taxon>Eukaryota</taxon>
        <taxon>Metazoa</taxon>
        <taxon>Cnidaria</taxon>
        <taxon>Hydrozoa</taxon>
        <taxon>Hydroidolina</taxon>
        <taxon>Leptothecata</taxon>
        <taxon>Obeliida</taxon>
        <taxon>Clytiidae</taxon>
        <taxon>Clytia</taxon>
    </lineage>
</organism>
<dbReference type="GeneID" id="136817400"/>
<feature type="region of interest" description="Disordered" evidence="1">
    <location>
        <begin position="729"/>
        <end position="753"/>
    </location>
</feature>
<name>A0A7M5TVU0_9CNID</name>
<feature type="compositionally biased region" description="Basic and acidic residues" evidence="1">
    <location>
        <begin position="744"/>
        <end position="753"/>
    </location>
</feature>
<dbReference type="AlphaFoldDB" id="A0A7M5TVU0"/>
<feature type="compositionally biased region" description="Polar residues" evidence="1">
    <location>
        <begin position="80"/>
        <end position="105"/>
    </location>
</feature>
<protein>
    <submittedName>
        <fullName evidence="2">Uncharacterized protein</fullName>
    </submittedName>
</protein>
<feature type="region of interest" description="Disordered" evidence="1">
    <location>
        <begin position="195"/>
        <end position="248"/>
    </location>
</feature>
<feature type="compositionally biased region" description="Polar residues" evidence="1">
    <location>
        <begin position="231"/>
        <end position="248"/>
    </location>
</feature>